<dbReference type="CDD" id="cd00096">
    <property type="entry name" value="Ig"/>
    <property type="match status" value="4"/>
</dbReference>
<keyword evidence="10" id="KW-1185">Reference proteome</keyword>
<keyword evidence="6" id="KW-1133">Transmembrane helix</keyword>
<dbReference type="SMART" id="SM00408">
    <property type="entry name" value="IGc2"/>
    <property type="match status" value="9"/>
</dbReference>
<dbReference type="InterPro" id="IPR036179">
    <property type="entry name" value="Ig-like_dom_sf"/>
</dbReference>
<feature type="transmembrane region" description="Helical" evidence="6">
    <location>
        <begin position="1654"/>
        <end position="1681"/>
    </location>
</feature>
<feature type="domain" description="Ig-like" evidence="8">
    <location>
        <begin position="713"/>
        <end position="790"/>
    </location>
</feature>
<feature type="domain" description="Ig-like" evidence="8">
    <location>
        <begin position="804"/>
        <end position="895"/>
    </location>
</feature>
<evidence type="ECO:0000256" key="4">
    <source>
        <dbReference type="ARBA" id="ARBA00023180"/>
    </source>
</evidence>
<dbReference type="InterPro" id="IPR007110">
    <property type="entry name" value="Ig-like_dom"/>
</dbReference>
<dbReference type="Proteomes" id="UP000283210">
    <property type="component" value="Chromosome 14"/>
</dbReference>
<dbReference type="EMBL" id="CM012450">
    <property type="protein sequence ID" value="RVE63839.1"/>
    <property type="molecule type" value="Genomic_DNA"/>
</dbReference>
<reference evidence="9 10" key="2">
    <citation type="submission" date="2019-01" db="EMBL/GenBank/DDBJ databases">
        <title>A chromosome length genome reference of the Java medaka (oryzias javanicus).</title>
        <authorList>
            <person name="Herpin A."/>
            <person name="Takehana Y."/>
            <person name="Naruse K."/>
            <person name="Ansai S."/>
            <person name="Kawaguchi M."/>
        </authorList>
    </citation>
    <scope>NUCLEOTIDE SEQUENCE [LARGE SCALE GENOMIC DNA]</scope>
    <source>
        <strain evidence="9">RS831</strain>
        <tissue evidence="9">Whole body</tissue>
    </source>
</reference>
<proteinExistence type="predicted"/>
<dbReference type="Pfam" id="PF07679">
    <property type="entry name" value="I-set"/>
    <property type="match status" value="1"/>
</dbReference>
<dbReference type="PANTHER" id="PTHR44337">
    <property type="entry name" value="CARCINOEMBRYONIC ANTIGEN-RELATED CELL ADHESION MOLECULE 8"/>
    <property type="match status" value="1"/>
</dbReference>
<evidence type="ECO:0000256" key="2">
    <source>
        <dbReference type="ARBA" id="ARBA00022737"/>
    </source>
</evidence>
<feature type="chain" id="PRO_5019395801" description="Ig-like domain-containing protein" evidence="7">
    <location>
        <begin position="27"/>
        <end position="1697"/>
    </location>
</feature>
<dbReference type="InterPro" id="IPR013783">
    <property type="entry name" value="Ig-like_fold"/>
</dbReference>
<reference evidence="9 10" key="1">
    <citation type="submission" date="2018-11" db="EMBL/GenBank/DDBJ databases">
        <authorList>
            <person name="Lopez-Roques C."/>
            <person name="Donnadieu C."/>
            <person name="Bouchez O."/>
            <person name="Klopp C."/>
            <person name="Cabau C."/>
            <person name="Zahm M."/>
        </authorList>
    </citation>
    <scope>NUCLEOTIDE SEQUENCE [LARGE SCALE GENOMIC DNA]</scope>
    <source>
        <strain evidence="9">RS831</strain>
        <tissue evidence="9">Whole body</tissue>
    </source>
</reference>
<dbReference type="CDD" id="cd00063">
    <property type="entry name" value="FN3"/>
    <property type="match status" value="1"/>
</dbReference>
<accession>A0A437CP99</accession>
<feature type="domain" description="Ig-like" evidence="8">
    <location>
        <begin position="535"/>
        <end position="608"/>
    </location>
</feature>
<dbReference type="SMART" id="SM00409">
    <property type="entry name" value="IG"/>
    <property type="match status" value="10"/>
</dbReference>
<organism evidence="9 10">
    <name type="scientific">Oryzias javanicus</name>
    <name type="common">Javanese ricefish</name>
    <name type="synonym">Aplocheilus javanicus</name>
    <dbReference type="NCBI Taxonomy" id="123683"/>
    <lineage>
        <taxon>Eukaryota</taxon>
        <taxon>Metazoa</taxon>
        <taxon>Chordata</taxon>
        <taxon>Craniata</taxon>
        <taxon>Vertebrata</taxon>
        <taxon>Euteleostomi</taxon>
        <taxon>Actinopterygii</taxon>
        <taxon>Neopterygii</taxon>
        <taxon>Teleostei</taxon>
        <taxon>Neoteleostei</taxon>
        <taxon>Acanthomorphata</taxon>
        <taxon>Ovalentaria</taxon>
        <taxon>Atherinomorphae</taxon>
        <taxon>Beloniformes</taxon>
        <taxon>Adrianichthyidae</taxon>
        <taxon>Oryziinae</taxon>
        <taxon>Oryzias</taxon>
    </lineage>
</organism>
<gene>
    <name evidence="9" type="ORF">OJAV_G00140240</name>
</gene>
<dbReference type="InterPro" id="IPR052598">
    <property type="entry name" value="IgSF_CEA-related"/>
</dbReference>
<evidence type="ECO:0000259" key="8">
    <source>
        <dbReference type="PROSITE" id="PS50835"/>
    </source>
</evidence>
<feature type="domain" description="Ig-like" evidence="8">
    <location>
        <begin position="159"/>
        <end position="235"/>
    </location>
</feature>
<keyword evidence="6" id="KW-0472">Membrane</keyword>
<keyword evidence="1 7" id="KW-0732">Signal</keyword>
<feature type="domain" description="Ig-like" evidence="8">
    <location>
        <begin position="442"/>
        <end position="524"/>
    </location>
</feature>
<keyword evidence="3" id="KW-1015">Disulfide bond</keyword>
<evidence type="ECO:0000313" key="10">
    <source>
        <dbReference type="Proteomes" id="UP000283210"/>
    </source>
</evidence>
<dbReference type="PROSITE" id="PS50835">
    <property type="entry name" value="IG_LIKE"/>
    <property type="match status" value="13"/>
</dbReference>
<name>A0A437CP99_ORYJA</name>
<dbReference type="SMART" id="SM00060">
    <property type="entry name" value="FN3"/>
    <property type="match status" value="1"/>
</dbReference>
<feature type="domain" description="Ig-like" evidence="8">
    <location>
        <begin position="609"/>
        <end position="711"/>
    </location>
</feature>
<protein>
    <recommendedName>
        <fullName evidence="8">Ig-like domain-containing protein</fullName>
    </recommendedName>
</protein>
<dbReference type="InterPro" id="IPR003598">
    <property type="entry name" value="Ig_sub2"/>
</dbReference>
<dbReference type="Pfam" id="PF13927">
    <property type="entry name" value="Ig_3"/>
    <property type="match status" value="7"/>
</dbReference>
<keyword evidence="6" id="KW-0812">Transmembrane</keyword>
<keyword evidence="2" id="KW-0677">Repeat</keyword>
<feature type="domain" description="Ig-like" evidence="8">
    <location>
        <begin position="249"/>
        <end position="331"/>
    </location>
</feature>
<dbReference type="Gene3D" id="2.60.40.10">
    <property type="entry name" value="Immunoglobulins"/>
    <property type="match status" value="11"/>
</dbReference>
<dbReference type="SUPFAM" id="SSF49265">
    <property type="entry name" value="Fibronectin type III"/>
    <property type="match status" value="1"/>
</dbReference>
<feature type="domain" description="Ig-like" evidence="8">
    <location>
        <begin position="1173"/>
        <end position="1255"/>
    </location>
</feature>
<feature type="domain" description="Ig-like" evidence="8">
    <location>
        <begin position="980"/>
        <end position="1076"/>
    </location>
</feature>
<feature type="domain" description="Ig-like" evidence="8">
    <location>
        <begin position="1083"/>
        <end position="1165"/>
    </location>
</feature>
<feature type="signal peptide" evidence="7">
    <location>
        <begin position="1"/>
        <end position="26"/>
    </location>
</feature>
<keyword evidence="5" id="KW-0393">Immunoglobulin domain</keyword>
<evidence type="ECO:0000256" key="1">
    <source>
        <dbReference type="ARBA" id="ARBA00022729"/>
    </source>
</evidence>
<evidence type="ECO:0000256" key="3">
    <source>
        <dbReference type="ARBA" id="ARBA00023157"/>
    </source>
</evidence>
<feature type="domain" description="Ig-like" evidence="8">
    <location>
        <begin position="1435"/>
        <end position="1527"/>
    </location>
</feature>
<evidence type="ECO:0000256" key="7">
    <source>
        <dbReference type="SAM" id="SignalP"/>
    </source>
</evidence>
<evidence type="ECO:0000256" key="6">
    <source>
        <dbReference type="SAM" id="Phobius"/>
    </source>
</evidence>
<dbReference type="SUPFAM" id="SSF48726">
    <property type="entry name" value="Immunoglobulin"/>
    <property type="match status" value="12"/>
</dbReference>
<evidence type="ECO:0000256" key="5">
    <source>
        <dbReference type="ARBA" id="ARBA00023319"/>
    </source>
</evidence>
<dbReference type="PANTHER" id="PTHR44337:SF23">
    <property type="entry name" value="V-SET AND IMMUNOGLOBULIN DOMAIN CONTAINING 10 LIKE 2"/>
    <property type="match status" value="1"/>
</dbReference>
<evidence type="ECO:0000313" key="9">
    <source>
        <dbReference type="EMBL" id="RVE63839.1"/>
    </source>
</evidence>
<feature type="domain" description="Ig-like" evidence="8">
    <location>
        <begin position="341"/>
        <end position="432"/>
    </location>
</feature>
<feature type="domain" description="Ig-like" evidence="8">
    <location>
        <begin position="1333"/>
        <end position="1430"/>
    </location>
</feature>
<dbReference type="InterPro" id="IPR036116">
    <property type="entry name" value="FN3_sf"/>
</dbReference>
<dbReference type="OrthoDB" id="9442762at2759"/>
<dbReference type="InterPro" id="IPR003006">
    <property type="entry name" value="Ig/MHC_CS"/>
</dbReference>
<sequence length="1697" mass="187313">MVTQLLRLALLSLCTALVTFITQSTGTLVYPVPTSTVEINPNWEVLYWNTSVYGVVDNDVILKCGTTLPDLYIWSFTQPGTEAIKAVVYNLGRGPKFQKIIQTLGQFTIVLNSADVSIEKLLLAANGLFTCQAFYNIDEDPKVHYYYVHLTVRVPVSKPNLLMTGDPVEGSKLWMHCSVDNGTGPIQYVWKHETQNGNVTDLNESNSVIYVNDVSRNYTGWYHCVVSNAVNTESSDKVWLDIKFGPDDPQIDVSPKATSEWGYTALETQNVSLLCQAQSNPPSRYLWFYNNLQINIGPKLTITRILRNETGNYSCSAQNSHLNTSSSRTIRLTVYFGPDNPQIDFSPNTVMDRIYTPVEPENGYVALETQAVSLLCQAQSNPPGQIIWFFNNSQVHTGSQLTIPKTLRNHTGNYTCSAKNTYLNSSSSRTIHLTVYFGPDDPQIDVSPKATSEWGYTALETQNVSLLCQAQSNPPSQYLWFYNNFQINIGPKLTITRILRNETGNYSCSAQNSHLNTSSSRTIRLTVFYPPDGSPSCFVEPALNHTSLRLICSWSGGFPSPALSWTGNITGDQSDKKQPTNPLNSSAILLPSGGLTPNNSLFTCLGSHPALKQQTGCSTHTYLPPADLQCFTYVTNNQRYLMLSCSWYGGTPRALLWWEGPGGQNKGGEESSNTLVLSYGSARNERPYTCYAQHPLLTQHKTCLVTLVSVSKPIFTLRDIPVEGSTIRLGCSVRNGTEPIQYMVQRQIYNGSFSTFSEGNESIVLMTDINRNHTGWYRCAVSNAVNRESSDPFWLDVSFGPDNPQIDFSPNTVMDRIYTPVEPENGYVALETQAVSLLCQAQSNPPGQIIWFFNNSQVHTGSQLTIPKTLRNQTGNYTCSAKNTYLNSSSSRTINMIVYYPPEGSPSCSMEPALNHSSLKLICSWSGGFPPPVLHWRGDLIQNLSNARQQTNLLNVSAMLLPSAGKTPNTSLSTCVGSHPALKQLTECSTRALLPPAELQCSAQATDKQSLMLSCSWDGGSPKALVWWESPGGQNKRGEEGSSVLVIRYDTAHFEKPYTCYAQHPLLLQPKTCRLTLVPVSKPNLLVSDAPEEGSTLSMRCNVASGAGPIQYVWQRETPTGDFTTFAEDSSILTINKVNRSFTGRYRCVASNSISSESSDPLRVDIIFGPDDPQIDVTPNTLSDRGYISLEKETVSLVCQAESNPASQYLWFYNNSQIITGSKLTITKILRANAGDYTCLAQNTILKTRSKRAISLTVYYPPDGSPICSVEPALNYTSLKLICSWPGGFPSPALQWKGDLLDQLNSHESSAILVPSGGLIPNNSLFTCVGSHPALKQQTECSTRTLLPPAEPLCFAYVTNSQQYLMLSCSWDGGAPKALVWWEGPGGQSKGGQENSNILVLRYGTARSGKPYTCYAQHPLLLQPKTCRLTLGQGPVLLTQRRVVSVYEGTDVQLTCNLRANYLPVNEITWFNNRGADIRDTSKYMLLRTSAWANLTVRNADETQDSGEYRCSTSNAVGGAELNVTLLVKKYPMPPNATLIRVMYNSRQRQQVDAEWQVESGEDGGWTGFFLEYCKVSERPGKRGGSNGSQEKVEGSGTFQVWYRIAIQDPETRSHTVYGLIPTVTYQFRILAVNYHTFGHPSAGKTPAEQKDNVYPAVIGAAVGGMIVAAILVALLLVYIVRNRNNNPRLHDLLFGS</sequence>
<dbReference type="PROSITE" id="PS00290">
    <property type="entry name" value="IG_MHC"/>
    <property type="match status" value="3"/>
</dbReference>
<dbReference type="InterPro" id="IPR003599">
    <property type="entry name" value="Ig_sub"/>
</dbReference>
<keyword evidence="4" id="KW-0325">Glycoprotein</keyword>
<dbReference type="InterPro" id="IPR013098">
    <property type="entry name" value="Ig_I-set"/>
</dbReference>
<dbReference type="InterPro" id="IPR003961">
    <property type="entry name" value="FN3_dom"/>
</dbReference>